<evidence type="ECO:0000256" key="1">
    <source>
        <dbReference type="ARBA" id="ARBA00022729"/>
    </source>
</evidence>
<dbReference type="Proteomes" id="UP000199318">
    <property type="component" value="Unassembled WGS sequence"/>
</dbReference>
<dbReference type="InterPro" id="IPR036907">
    <property type="entry name" value="5'-Nucleotdase_C_sf"/>
</dbReference>
<dbReference type="Gene3D" id="3.90.780.10">
    <property type="entry name" value="5'-Nucleotidase, C-terminal domain"/>
    <property type="match status" value="1"/>
</dbReference>
<evidence type="ECO:0000313" key="6">
    <source>
        <dbReference type="EMBL" id="SES28188.1"/>
    </source>
</evidence>
<dbReference type="SUPFAM" id="SSF56300">
    <property type="entry name" value="Metallo-dependent phosphatases"/>
    <property type="match status" value="1"/>
</dbReference>
<evidence type="ECO:0000259" key="3">
    <source>
        <dbReference type="Pfam" id="PF00149"/>
    </source>
</evidence>
<keyword evidence="7" id="KW-1185">Reference proteome</keyword>
<name>A0A1H9W2W0_9BACI</name>
<evidence type="ECO:0000313" key="7">
    <source>
        <dbReference type="Proteomes" id="UP000199318"/>
    </source>
</evidence>
<dbReference type="STRING" id="1464123.SAMN05444126_1272"/>
<dbReference type="InterPro" id="IPR004843">
    <property type="entry name" value="Calcineurin-like_PHP"/>
</dbReference>
<dbReference type="Gene3D" id="3.60.21.10">
    <property type="match status" value="1"/>
</dbReference>
<dbReference type="PRINTS" id="PR01607">
    <property type="entry name" value="APYRASEFAMLY"/>
</dbReference>
<comment type="caution">
    <text evidence="6">The sequence shown here is derived from an EMBL/GenBank/DDBJ whole genome shotgun (WGS) entry which is preliminary data.</text>
</comment>
<dbReference type="InterPro" id="IPR008334">
    <property type="entry name" value="5'-Nucleotdase_C"/>
</dbReference>
<dbReference type="PANTHER" id="PTHR11575:SF6">
    <property type="entry name" value="2',3'-CYCLIC-NUCLEOTIDE 2'-PHOSPHODIESTERASE_3'-NUCLEOTIDASE"/>
    <property type="match status" value="1"/>
</dbReference>
<evidence type="ECO:0000259" key="5">
    <source>
        <dbReference type="Pfam" id="PF22888"/>
    </source>
</evidence>
<proteinExistence type="inferred from homology"/>
<dbReference type="InterPro" id="IPR006179">
    <property type="entry name" value="5_nucleotidase/apyrase"/>
</dbReference>
<evidence type="ECO:0000259" key="4">
    <source>
        <dbReference type="Pfam" id="PF02872"/>
    </source>
</evidence>
<dbReference type="OrthoDB" id="9775118at2"/>
<evidence type="ECO:0000256" key="2">
    <source>
        <dbReference type="RuleBase" id="RU362119"/>
    </source>
</evidence>
<organism evidence="6 7">
    <name type="scientific">Salisediminibacterium halotolerans</name>
    <dbReference type="NCBI Taxonomy" id="517425"/>
    <lineage>
        <taxon>Bacteria</taxon>
        <taxon>Bacillati</taxon>
        <taxon>Bacillota</taxon>
        <taxon>Bacilli</taxon>
        <taxon>Bacillales</taxon>
        <taxon>Bacillaceae</taxon>
        <taxon>Salisediminibacterium</taxon>
    </lineage>
</organism>
<sequence>MFKTNRFHTLFGKTAFTASLFAFLIPATAMAEEDGQTDETDTDGDGDTHELMIMSTTDVHSYLMPYDYMNAESVDDYGYAKTVSLIDQIRAEHEDALLFDNGDIIQGSLLGELEATVEPLEEGETQAIIKAFNDMDYDASTLGNHEFNFGLDFLDNQIEQADFPMLLANVYEAGTDKEEHKYQPYEIIEHEVDGKEIDVGVIGFTPPQIMQWDALHLEGEVEVRDIVESAQRYVPELAEQTDIVVSLAHTGVNTGDRGTEHAATSLAEEVDGIDALVMGHAHQTFPDNNESYDNVDGVDDEAGTIHGVPAVMAGSWGSHLGTIKLDLVEEDGEWSVENSQSEVTGVEESGAETDEGMVELLTDVHERTLEYVDSVVGQMADSFNTFFSRVMDNEVLQLVNDAQLWFTEDFLQDTEHEDKPLLSAAAPFQAGYRGGYTEVDEGDLRIRDLADIYIYDNTLQVVEVDRDGLIQWIERSAENFEQIDPNETDDQQLLASFSAFNFDVIEGVEYEIDVTQPAGERVTNLTYEGEEVAADQEFLVATNNYRAGGGGDHLEGLDAELVQELRALSIENRYVILDYLEENHDEYTPYASNNWQIKPVDVDGDVVFNSSVDGAEHIEKLGLDAVSATGETVEDSDSGAVYTYNFTDIMGTGDDTPETTIADLQAALDDNIDDGDVSGPAENQLTNSLDQAQHHYDNDNAKQAEKFVEDNFLKHLHRNPNARHIDDDAKAELDDLANETINSLEEN</sequence>
<dbReference type="InterPro" id="IPR006146">
    <property type="entry name" value="5'-Nucleotdase_CS"/>
</dbReference>
<feature type="domain" description="5'-Nucleotidase C-terminal" evidence="4">
    <location>
        <begin position="376"/>
        <end position="551"/>
    </location>
</feature>
<dbReference type="InterPro" id="IPR054470">
    <property type="entry name" value="FIMAH_dom"/>
</dbReference>
<feature type="domain" description="FIMAH" evidence="5">
    <location>
        <begin position="661"/>
        <end position="741"/>
    </location>
</feature>
<dbReference type="EMBL" id="FOGV01000027">
    <property type="protein sequence ID" value="SES28188.1"/>
    <property type="molecule type" value="Genomic_DNA"/>
</dbReference>
<dbReference type="Pfam" id="PF22888">
    <property type="entry name" value="FIMAH"/>
    <property type="match status" value="1"/>
</dbReference>
<dbReference type="PANTHER" id="PTHR11575">
    <property type="entry name" value="5'-NUCLEOTIDASE-RELATED"/>
    <property type="match status" value="1"/>
</dbReference>
<gene>
    <name evidence="6" type="ORF">SAMN05444126_1272</name>
</gene>
<keyword evidence="2" id="KW-0378">Hydrolase</keyword>
<comment type="similarity">
    <text evidence="2">Belongs to the 5'-nucleotidase family.</text>
</comment>
<reference evidence="7" key="1">
    <citation type="submission" date="2016-10" db="EMBL/GenBank/DDBJ databases">
        <authorList>
            <person name="de Groot N.N."/>
        </authorList>
    </citation>
    <scope>NUCLEOTIDE SEQUENCE [LARGE SCALE GENOMIC DNA]</scope>
    <source>
        <strain evidence="7">10nlg</strain>
    </source>
</reference>
<protein>
    <submittedName>
        <fullName evidence="6">2',3'-cyclic-nucleotide 2'-phosphodiesterase / 3'-nucleotidase/2',3'-cyclic-nucleotide 2'-phosphodiesterase / 3'-nucleotidase / 5'-nucleotidase</fullName>
    </submittedName>
</protein>
<dbReference type="Pfam" id="PF02872">
    <property type="entry name" value="5_nucleotid_C"/>
    <property type="match status" value="1"/>
</dbReference>
<dbReference type="RefSeq" id="WP_093074322.1">
    <property type="nucleotide sequence ID" value="NZ_FOGV01000027.1"/>
</dbReference>
<dbReference type="Pfam" id="PF00149">
    <property type="entry name" value="Metallophos"/>
    <property type="match status" value="1"/>
</dbReference>
<dbReference type="GO" id="GO:0046872">
    <property type="term" value="F:metal ion binding"/>
    <property type="evidence" value="ECO:0007669"/>
    <property type="project" value="InterPro"/>
</dbReference>
<dbReference type="GO" id="GO:0016788">
    <property type="term" value="F:hydrolase activity, acting on ester bonds"/>
    <property type="evidence" value="ECO:0007669"/>
    <property type="project" value="InterPro"/>
</dbReference>
<dbReference type="NCBIfam" id="NF006938">
    <property type="entry name" value="PRK09420.1"/>
    <property type="match status" value="1"/>
</dbReference>
<dbReference type="SUPFAM" id="SSF55816">
    <property type="entry name" value="5'-nucleotidase (syn. UDP-sugar hydrolase), C-terminal domain"/>
    <property type="match status" value="1"/>
</dbReference>
<feature type="domain" description="Calcineurin-like phosphoesterase" evidence="3">
    <location>
        <begin position="53"/>
        <end position="283"/>
    </location>
</feature>
<dbReference type="GO" id="GO:0030288">
    <property type="term" value="C:outer membrane-bounded periplasmic space"/>
    <property type="evidence" value="ECO:0007669"/>
    <property type="project" value="TreeGrafter"/>
</dbReference>
<feature type="signal peptide" evidence="2">
    <location>
        <begin position="1"/>
        <end position="31"/>
    </location>
</feature>
<dbReference type="InterPro" id="IPR029052">
    <property type="entry name" value="Metallo-depent_PP-like"/>
</dbReference>
<keyword evidence="1 2" id="KW-0732">Signal</keyword>
<dbReference type="PROSITE" id="PS00786">
    <property type="entry name" value="5_NUCLEOTIDASE_2"/>
    <property type="match status" value="1"/>
</dbReference>
<accession>A0A1H9W2W0</accession>
<dbReference type="GO" id="GO:0009166">
    <property type="term" value="P:nucleotide catabolic process"/>
    <property type="evidence" value="ECO:0007669"/>
    <property type="project" value="InterPro"/>
</dbReference>
<dbReference type="AlphaFoldDB" id="A0A1H9W2W0"/>
<feature type="chain" id="PRO_5011329541" evidence="2">
    <location>
        <begin position="32"/>
        <end position="747"/>
    </location>
</feature>
<dbReference type="GO" id="GO:0000166">
    <property type="term" value="F:nucleotide binding"/>
    <property type="evidence" value="ECO:0007669"/>
    <property type="project" value="UniProtKB-KW"/>
</dbReference>
<keyword evidence="2" id="KW-0547">Nucleotide-binding</keyword>